<dbReference type="EMBL" id="JAMZMK010006189">
    <property type="protein sequence ID" value="KAI7750220.1"/>
    <property type="molecule type" value="Genomic_DNA"/>
</dbReference>
<accession>A0AAD5GPD2</accession>
<feature type="non-terminal residue" evidence="3">
    <location>
        <position position="1"/>
    </location>
</feature>
<dbReference type="PANTHER" id="PTHR12184">
    <property type="entry name" value="UBIQUINOL-CYTOCHROME C REDUCTASE COMPLEX ASSEMBLY FACTOR 1 FAMILY MEMBER"/>
    <property type="match status" value="1"/>
</dbReference>
<sequence length="97" mass="10812">VNLLLSKWMRELEKVFYGNIVAFDTAMLPEAKPGDLQNAVWKNVFAEDGSSKLDASALPAVMSFTRYIRRECICLSLTVKKLSGCVHMSQMPITKGT</sequence>
<dbReference type="AlphaFoldDB" id="A0AAD5GPD2"/>
<dbReference type="InterPro" id="IPR007129">
    <property type="entry name" value="Ubiqinol_cyt_c_chaperone_CPB3"/>
</dbReference>
<evidence type="ECO:0000313" key="3">
    <source>
        <dbReference type="EMBL" id="KAI7750220.1"/>
    </source>
</evidence>
<proteinExistence type="inferred from homology"/>
<evidence type="ECO:0000256" key="1">
    <source>
        <dbReference type="ARBA" id="ARBA00006407"/>
    </source>
</evidence>
<reference evidence="3" key="1">
    <citation type="submission" date="2022-06" db="EMBL/GenBank/DDBJ databases">
        <title>Uncovering the hologenomic basis of an extraordinary plant invasion.</title>
        <authorList>
            <person name="Bieker V.C."/>
            <person name="Martin M.D."/>
            <person name="Gilbert T."/>
            <person name="Hodgins K."/>
            <person name="Battlay P."/>
            <person name="Petersen B."/>
            <person name="Wilson J."/>
        </authorList>
    </citation>
    <scope>NUCLEOTIDE SEQUENCE</scope>
    <source>
        <strain evidence="3">AA19_3_7</strain>
        <tissue evidence="3">Leaf</tissue>
    </source>
</reference>
<comment type="similarity">
    <text evidence="1">Belongs to the CBP3 family.</text>
</comment>
<organism evidence="3 4">
    <name type="scientific">Ambrosia artemisiifolia</name>
    <name type="common">Common ragweed</name>
    <dbReference type="NCBI Taxonomy" id="4212"/>
    <lineage>
        <taxon>Eukaryota</taxon>
        <taxon>Viridiplantae</taxon>
        <taxon>Streptophyta</taxon>
        <taxon>Embryophyta</taxon>
        <taxon>Tracheophyta</taxon>
        <taxon>Spermatophyta</taxon>
        <taxon>Magnoliopsida</taxon>
        <taxon>eudicotyledons</taxon>
        <taxon>Gunneridae</taxon>
        <taxon>Pentapetalae</taxon>
        <taxon>asterids</taxon>
        <taxon>campanulids</taxon>
        <taxon>Asterales</taxon>
        <taxon>Asteraceae</taxon>
        <taxon>Asteroideae</taxon>
        <taxon>Heliantheae alliance</taxon>
        <taxon>Heliantheae</taxon>
        <taxon>Ambrosia</taxon>
    </lineage>
</organism>
<gene>
    <name evidence="3" type="ORF">M8C21_026317</name>
</gene>
<comment type="caution">
    <text evidence="3">The sequence shown here is derived from an EMBL/GenBank/DDBJ whole genome shotgun (WGS) entry which is preliminary data.</text>
</comment>
<dbReference type="GO" id="GO:0034551">
    <property type="term" value="P:mitochondrial respiratory chain complex III assembly"/>
    <property type="evidence" value="ECO:0007669"/>
    <property type="project" value="TreeGrafter"/>
</dbReference>
<dbReference type="GO" id="GO:0005739">
    <property type="term" value="C:mitochondrion"/>
    <property type="evidence" value="ECO:0007669"/>
    <property type="project" value="TreeGrafter"/>
</dbReference>
<evidence type="ECO:0000259" key="2">
    <source>
        <dbReference type="Pfam" id="PF03981"/>
    </source>
</evidence>
<evidence type="ECO:0000313" key="4">
    <source>
        <dbReference type="Proteomes" id="UP001206925"/>
    </source>
</evidence>
<keyword evidence="4" id="KW-1185">Reference proteome</keyword>
<dbReference type="InterPro" id="IPR021150">
    <property type="entry name" value="Ubiq_cyt_c_chap"/>
</dbReference>
<name>A0AAD5GPD2_AMBAR</name>
<protein>
    <recommendedName>
        <fullName evidence="2">Ubiquinol-cytochrome c chaperone domain-containing protein</fullName>
    </recommendedName>
</protein>
<dbReference type="Proteomes" id="UP001206925">
    <property type="component" value="Unassembled WGS sequence"/>
</dbReference>
<feature type="domain" description="Ubiquinol-cytochrome c chaperone" evidence="2">
    <location>
        <begin position="3"/>
        <end position="76"/>
    </location>
</feature>
<dbReference type="PANTHER" id="PTHR12184:SF1">
    <property type="entry name" value="UBIQUINOL-CYTOCHROME-C REDUCTASE COMPLEX ASSEMBLY FACTOR 1"/>
    <property type="match status" value="1"/>
</dbReference>
<dbReference type="Pfam" id="PF03981">
    <property type="entry name" value="Ubiq_cyt_C_chap"/>
    <property type="match status" value="1"/>
</dbReference>